<dbReference type="SUPFAM" id="SSF63965">
    <property type="entry name" value="Precorrin-8X methylmutase CbiC/CobH"/>
    <property type="match status" value="1"/>
</dbReference>
<keyword evidence="3" id="KW-0169">Cobalamin biosynthesis</keyword>
<dbReference type="Pfam" id="PF02570">
    <property type="entry name" value="CbiC"/>
    <property type="match status" value="1"/>
</dbReference>
<reference evidence="6" key="1">
    <citation type="submission" date="2018-06" db="EMBL/GenBank/DDBJ databases">
        <authorList>
            <person name="Zhirakovskaya E."/>
        </authorList>
    </citation>
    <scope>NUCLEOTIDE SEQUENCE</scope>
</reference>
<dbReference type="UniPathway" id="UPA00148"/>
<dbReference type="GO" id="GO:0009236">
    <property type="term" value="P:cobalamin biosynthetic process"/>
    <property type="evidence" value="ECO:0007669"/>
    <property type="project" value="UniProtKB-UniPathway"/>
</dbReference>
<dbReference type="InterPro" id="IPR003722">
    <property type="entry name" value="Cbl_synth_CobH/CbiC"/>
</dbReference>
<evidence type="ECO:0000313" key="6">
    <source>
        <dbReference type="EMBL" id="VAX35562.1"/>
    </source>
</evidence>
<dbReference type="Gene3D" id="3.40.50.10230">
    <property type="entry name" value="Cobalamin biosynthesis CobH/CbiC, precorrin-8X methylmutase"/>
    <property type="match status" value="1"/>
</dbReference>
<organism evidence="6">
    <name type="scientific">hydrothermal vent metagenome</name>
    <dbReference type="NCBI Taxonomy" id="652676"/>
    <lineage>
        <taxon>unclassified sequences</taxon>
        <taxon>metagenomes</taxon>
        <taxon>ecological metagenomes</taxon>
    </lineage>
</organism>
<name>A0A3B1D495_9ZZZZ</name>
<dbReference type="EMBL" id="UOGJ01000065">
    <property type="protein sequence ID" value="VAX35562.1"/>
    <property type="molecule type" value="Genomic_DNA"/>
</dbReference>
<evidence type="ECO:0000256" key="1">
    <source>
        <dbReference type="ARBA" id="ARBA00004953"/>
    </source>
</evidence>
<feature type="domain" description="Cobalamin biosynthesis precorrin-8X methylmutase CobH/CbiC" evidence="5">
    <location>
        <begin position="23"/>
        <end position="218"/>
    </location>
</feature>
<comment type="pathway">
    <text evidence="1">Cofactor biosynthesis; adenosylcobalamin biosynthesis.</text>
</comment>
<dbReference type="PANTHER" id="PTHR43588:SF1">
    <property type="entry name" value="COBALT-PRECORRIN-8 METHYLMUTASE"/>
    <property type="match status" value="1"/>
</dbReference>
<accession>A0A3B1D495</accession>
<evidence type="ECO:0000256" key="4">
    <source>
        <dbReference type="ARBA" id="ARBA00023235"/>
    </source>
</evidence>
<evidence type="ECO:0000259" key="5">
    <source>
        <dbReference type="Pfam" id="PF02570"/>
    </source>
</evidence>
<dbReference type="PANTHER" id="PTHR43588">
    <property type="entry name" value="COBALT-PRECORRIN-8 METHYLMUTASE"/>
    <property type="match status" value="1"/>
</dbReference>
<evidence type="ECO:0000256" key="2">
    <source>
        <dbReference type="ARBA" id="ARBA00009774"/>
    </source>
</evidence>
<comment type="similarity">
    <text evidence="2">Belongs to the CobH/CbiC family.</text>
</comment>
<evidence type="ECO:0000256" key="3">
    <source>
        <dbReference type="ARBA" id="ARBA00022573"/>
    </source>
</evidence>
<gene>
    <name evidence="6" type="ORF">MNBD_UNCLBAC01-652</name>
</gene>
<keyword evidence="4 6" id="KW-0413">Isomerase</keyword>
<dbReference type="EC" id="5.4.99.60" evidence="6"/>
<proteinExistence type="inferred from homology"/>
<dbReference type="InterPro" id="IPR036588">
    <property type="entry name" value="CobH/CbiC_sf"/>
</dbReference>
<dbReference type="GO" id="GO:0043778">
    <property type="term" value="F:cobalt-precorrin-8 methylmutase activity"/>
    <property type="evidence" value="ECO:0007669"/>
    <property type="project" value="UniProtKB-EC"/>
</dbReference>
<dbReference type="AlphaFoldDB" id="A0A3B1D495"/>
<sequence length="226" mass="24584">MTQVSNEELNKEDMRQMTGLGRKIENNSFAIIDAEVGTHSFPSDQWEVVRRIIHATADFEFKNIACLSDDAVEAGIKALKAGCNIIVDVKMIAVGLNQNRLDAYGCKVHSFISDENVIKEAKQNNSTRAIVSMQKAKRLELLDGSIIAIGNAPTALIEIARMIRQESIKPALIIGVPVGFVSAVESKEEILSAKVPYIITRGRKGGTTIAVSIIHALLLLSKESAV</sequence>
<dbReference type="GO" id="GO:0016993">
    <property type="term" value="F:precorrin-8X methylmutase activity"/>
    <property type="evidence" value="ECO:0007669"/>
    <property type="project" value="InterPro"/>
</dbReference>
<protein>
    <submittedName>
        <fullName evidence="6">Cobalt-precorrin-8 methylmutase</fullName>
        <ecNumber evidence="6">5.4.99.60</ecNumber>
    </submittedName>
</protein>